<comment type="caution">
    <text evidence="2">The sequence shown here is derived from an EMBL/GenBank/DDBJ whole genome shotgun (WGS) entry which is preliminary data.</text>
</comment>
<name>K6X0T4_9MICO</name>
<dbReference type="eggNOG" id="ENOG5032KZR">
    <property type="taxonomic scope" value="Bacteria"/>
</dbReference>
<evidence type="ECO:0008006" key="4">
    <source>
        <dbReference type="Google" id="ProtNLM"/>
    </source>
</evidence>
<sequence>MRTTIDLPDALMRAAKAKAATAGESLKVLFERALARELGLPPSEEHPRDVEYPLIRSRRTAPDLTNEQLDDILADDDAEHYAS</sequence>
<gene>
    <name evidence="2" type="ORF">KILIM_092_00100</name>
</gene>
<dbReference type="OrthoDB" id="4557122at2"/>
<accession>K6X0T4</accession>
<protein>
    <recommendedName>
        <fullName evidence="4">Antitoxin</fullName>
    </recommendedName>
</protein>
<evidence type="ECO:0000313" key="2">
    <source>
        <dbReference type="EMBL" id="GAB97977.1"/>
    </source>
</evidence>
<feature type="region of interest" description="Disordered" evidence="1">
    <location>
        <begin position="59"/>
        <end position="83"/>
    </location>
</feature>
<feature type="compositionally biased region" description="Acidic residues" evidence="1">
    <location>
        <begin position="68"/>
        <end position="83"/>
    </location>
</feature>
<dbReference type="RefSeq" id="WP_006594509.1">
    <property type="nucleotide sequence ID" value="NZ_BAHD01000092.1"/>
</dbReference>
<evidence type="ECO:0000313" key="3">
    <source>
        <dbReference type="Proteomes" id="UP000008366"/>
    </source>
</evidence>
<dbReference type="STRING" id="1184609.KILIM_092_00100"/>
<dbReference type="Proteomes" id="UP000008366">
    <property type="component" value="Unassembled WGS sequence"/>
</dbReference>
<keyword evidence="3" id="KW-1185">Reference proteome</keyword>
<dbReference type="EMBL" id="BAHD01000092">
    <property type="protein sequence ID" value="GAB97977.1"/>
    <property type="molecule type" value="Genomic_DNA"/>
</dbReference>
<proteinExistence type="predicted"/>
<reference evidence="2 3" key="1">
    <citation type="submission" date="2012-08" db="EMBL/GenBank/DDBJ databases">
        <title>Whole genome shotgun sequence of Kineosphaera limosa NBRC 100340.</title>
        <authorList>
            <person name="Yoshida I."/>
            <person name="Isaki S."/>
            <person name="Hosoyama A."/>
            <person name="Tsuchikane K."/>
            <person name="Katsumata H."/>
            <person name="Ando Y."/>
            <person name="Ohji S."/>
            <person name="Hamada M."/>
            <person name="Tamura T."/>
            <person name="Yamazoe A."/>
            <person name="Yamazaki S."/>
            <person name="Fujita N."/>
        </authorList>
    </citation>
    <scope>NUCLEOTIDE SEQUENCE [LARGE SCALE GENOMIC DNA]</scope>
    <source>
        <strain evidence="2 3">NBRC 100340</strain>
    </source>
</reference>
<dbReference type="AlphaFoldDB" id="K6X0T4"/>
<evidence type="ECO:0000256" key="1">
    <source>
        <dbReference type="SAM" id="MobiDB-lite"/>
    </source>
</evidence>
<organism evidence="2 3">
    <name type="scientific">Kineosphaera limosa NBRC 100340</name>
    <dbReference type="NCBI Taxonomy" id="1184609"/>
    <lineage>
        <taxon>Bacteria</taxon>
        <taxon>Bacillati</taxon>
        <taxon>Actinomycetota</taxon>
        <taxon>Actinomycetes</taxon>
        <taxon>Micrococcales</taxon>
        <taxon>Dermatophilaceae</taxon>
        <taxon>Kineosphaera</taxon>
    </lineage>
</organism>